<feature type="region of interest" description="Disordered" evidence="1">
    <location>
        <begin position="1"/>
        <end position="98"/>
    </location>
</feature>
<reference evidence="2 3" key="2">
    <citation type="submission" date="2018-11" db="EMBL/GenBank/DDBJ databases">
        <authorList>
            <consortium name="Pathogen Informatics"/>
        </authorList>
    </citation>
    <scope>NUCLEOTIDE SEQUENCE [LARGE SCALE GENOMIC DNA]</scope>
    <source>
        <strain evidence="2">Dakar</strain>
        <strain evidence="3">Dakar, Senegal</strain>
    </source>
</reference>
<name>A0A183JU23_9TREM</name>
<evidence type="ECO:0000313" key="3">
    <source>
        <dbReference type="Proteomes" id="UP000279833"/>
    </source>
</evidence>
<dbReference type="STRING" id="6186.A0A183JU23"/>
<keyword evidence="3" id="KW-1185">Reference proteome</keyword>
<feature type="compositionally biased region" description="Polar residues" evidence="1">
    <location>
        <begin position="23"/>
        <end position="34"/>
    </location>
</feature>
<organism evidence="4">
    <name type="scientific">Schistosoma curassoni</name>
    <dbReference type="NCBI Taxonomy" id="6186"/>
    <lineage>
        <taxon>Eukaryota</taxon>
        <taxon>Metazoa</taxon>
        <taxon>Spiralia</taxon>
        <taxon>Lophotrochozoa</taxon>
        <taxon>Platyhelminthes</taxon>
        <taxon>Trematoda</taxon>
        <taxon>Digenea</taxon>
        <taxon>Strigeidida</taxon>
        <taxon>Schistosomatoidea</taxon>
        <taxon>Schistosomatidae</taxon>
        <taxon>Schistosoma</taxon>
    </lineage>
</organism>
<dbReference type="AlphaFoldDB" id="A0A183JU23"/>
<accession>A0A183JU23</accession>
<dbReference type="WBParaSite" id="SCUD_0000621301-mRNA-1">
    <property type="protein sequence ID" value="SCUD_0000621301-mRNA-1"/>
    <property type="gene ID" value="SCUD_0000621301"/>
</dbReference>
<dbReference type="EMBL" id="UZAK01012770">
    <property type="protein sequence ID" value="VDP01981.1"/>
    <property type="molecule type" value="Genomic_DNA"/>
</dbReference>
<dbReference type="Proteomes" id="UP000279833">
    <property type="component" value="Unassembled WGS sequence"/>
</dbReference>
<protein>
    <submittedName>
        <fullName evidence="4">WH2 domain-containing protein</fullName>
    </submittedName>
</protein>
<sequence length="116" mass="12281">LGSPSSGSLNTTVVPKNPVGDSTHVSGAQKNQVSPPKLSIPSVVVRKTTGDLVAQSTPKNVRPNIKEPKIQKRALTSKQQGIKPEPVGKPGKSTTVRDDSLINMNLIDNPDRPLSL</sequence>
<evidence type="ECO:0000313" key="2">
    <source>
        <dbReference type="EMBL" id="VDP01981.1"/>
    </source>
</evidence>
<gene>
    <name evidence="2" type="ORF">SCUD_LOCUS6213</name>
</gene>
<evidence type="ECO:0000256" key="1">
    <source>
        <dbReference type="SAM" id="MobiDB-lite"/>
    </source>
</evidence>
<feature type="compositionally biased region" description="Polar residues" evidence="1">
    <location>
        <begin position="1"/>
        <end position="14"/>
    </location>
</feature>
<reference evidence="4" key="1">
    <citation type="submission" date="2016-06" db="UniProtKB">
        <authorList>
            <consortium name="WormBaseParasite"/>
        </authorList>
    </citation>
    <scope>IDENTIFICATION</scope>
</reference>
<evidence type="ECO:0000313" key="4">
    <source>
        <dbReference type="WBParaSite" id="SCUD_0000621301-mRNA-1"/>
    </source>
</evidence>
<proteinExistence type="predicted"/>